<organism evidence="1">
    <name type="scientific">Arundo donax</name>
    <name type="common">Giant reed</name>
    <name type="synonym">Donax arundinaceus</name>
    <dbReference type="NCBI Taxonomy" id="35708"/>
    <lineage>
        <taxon>Eukaryota</taxon>
        <taxon>Viridiplantae</taxon>
        <taxon>Streptophyta</taxon>
        <taxon>Embryophyta</taxon>
        <taxon>Tracheophyta</taxon>
        <taxon>Spermatophyta</taxon>
        <taxon>Magnoliopsida</taxon>
        <taxon>Liliopsida</taxon>
        <taxon>Poales</taxon>
        <taxon>Poaceae</taxon>
        <taxon>PACMAD clade</taxon>
        <taxon>Arundinoideae</taxon>
        <taxon>Arundineae</taxon>
        <taxon>Arundo</taxon>
    </lineage>
</organism>
<reference evidence="1" key="1">
    <citation type="submission" date="2014-09" db="EMBL/GenBank/DDBJ databases">
        <authorList>
            <person name="Magalhaes I.L.F."/>
            <person name="Oliveira U."/>
            <person name="Santos F.R."/>
            <person name="Vidigal T.H.D.A."/>
            <person name="Brescovit A.D."/>
            <person name="Santos A.J."/>
        </authorList>
    </citation>
    <scope>NUCLEOTIDE SEQUENCE</scope>
    <source>
        <tissue evidence="1">Shoot tissue taken approximately 20 cm above the soil surface</tissue>
    </source>
</reference>
<name>A0A0A9GCU5_ARUDO</name>
<sequence>MPLDSFGVSMEPADAFGGVATSSSAAADDDMDFWLRVFMESGDDVQELPPI</sequence>
<reference evidence="1" key="2">
    <citation type="journal article" date="2015" name="Data Brief">
        <title>Shoot transcriptome of the giant reed, Arundo donax.</title>
        <authorList>
            <person name="Barrero R.A."/>
            <person name="Guerrero F.D."/>
            <person name="Moolhuijzen P."/>
            <person name="Goolsby J.A."/>
            <person name="Tidwell J."/>
            <person name="Bellgard S.E."/>
            <person name="Bellgard M.I."/>
        </authorList>
    </citation>
    <scope>NUCLEOTIDE SEQUENCE</scope>
    <source>
        <tissue evidence="1">Shoot tissue taken approximately 20 cm above the soil surface</tissue>
    </source>
</reference>
<evidence type="ECO:0000313" key="1">
    <source>
        <dbReference type="EMBL" id="JAE18483.1"/>
    </source>
</evidence>
<accession>A0A0A9GCU5</accession>
<proteinExistence type="predicted"/>
<dbReference type="EMBL" id="GBRH01179413">
    <property type="protein sequence ID" value="JAE18483.1"/>
    <property type="molecule type" value="Transcribed_RNA"/>
</dbReference>
<dbReference type="AlphaFoldDB" id="A0A0A9GCU5"/>
<protein>
    <submittedName>
        <fullName evidence="1">Uncharacterized protein</fullName>
    </submittedName>
</protein>